<evidence type="ECO:0000313" key="2">
    <source>
        <dbReference type="Proteomes" id="UP001165064"/>
    </source>
</evidence>
<accession>A0ACB5T3T6</accession>
<name>A0ACB5T3T6_AMBMO</name>
<organism evidence="1 2">
    <name type="scientific">Ambrosiozyma monospora</name>
    <name type="common">Yeast</name>
    <name type="synonym">Endomycopsis monosporus</name>
    <dbReference type="NCBI Taxonomy" id="43982"/>
    <lineage>
        <taxon>Eukaryota</taxon>
        <taxon>Fungi</taxon>
        <taxon>Dikarya</taxon>
        <taxon>Ascomycota</taxon>
        <taxon>Saccharomycotina</taxon>
        <taxon>Pichiomycetes</taxon>
        <taxon>Pichiales</taxon>
        <taxon>Pichiaceae</taxon>
        <taxon>Ambrosiozyma</taxon>
    </lineage>
</organism>
<comment type="caution">
    <text evidence="1">The sequence shown here is derived from an EMBL/GenBank/DDBJ whole genome shotgun (WGS) entry which is preliminary data.</text>
</comment>
<dbReference type="EMBL" id="BSXS01003307">
    <property type="protein sequence ID" value="GME81024.1"/>
    <property type="molecule type" value="Genomic_DNA"/>
</dbReference>
<reference evidence="1" key="1">
    <citation type="submission" date="2023-04" db="EMBL/GenBank/DDBJ databases">
        <title>Ambrosiozyma monospora NBRC 10751.</title>
        <authorList>
            <person name="Ichikawa N."/>
            <person name="Sato H."/>
            <person name="Tonouchi N."/>
        </authorList>
    </citation>
    <scope>NUCLEOTIDE SEQUENCE</scope>
    <source>
        <strain evidence="1">NBRC 10751</strain>
    </source>
</reference>
<sequence length="191" mass="22152">MTDSDTDTTFNTAIELIAQLPLEIQQPILKTALLNYFLCFKVVKPFPCDENDEFVPLEDGILQRPHRIVWDKDMIFQLLSSIGYDSKFDDILSLVIQEIQLDDPKLDETCFEKLATFVLSRSIKLNMIVLRPGSLWSCNNSLGKKFLRFGCKRALLMVPEDLHGMNREFDIMSAYLPLTKDNVYRWTLKDH</sequence>
<evidence type="ECO:0000313" key="1">
    <source>
        <dbReference type="EMBL" id="GME81024.1"/>
    </source>
</evidence>
<proteinExistence type="predicted"/>
<keyword evidence="2" id="KW-1185">Reference proteome</keyword>
<gene>
    <name evidence="1" type="ORF">Amon02_000471800</name>
</gene>
<protein>
    <submittedName>
        <fullName evidence="1">Unnamed protein product</fullName>
    </submittedName>
</protein>
<dbReference type="Proteomes" id="UP001165064">
    <property type="component" value="Unassembled WGS sequence"/>
</dbReference>